<dbReference type="OrthoDB" id="4174719at2"/>
<dbReference type="HAMAP" id="MF_01401">
    <property type="entry name" value="MsrA"/>
    <property type="match status" value="1"/>
</dbReference>
<reference evidence="7 8" key="1">
    <citation type="journal article" date="2014" name="Int. J. Syst. Evol. Microbiol.">
        <title>Oceanisphaera profunda sp. nov., a marine bacterium isolated from deep-sea sediment, and emended description of the genus Oceanisphaera.</title>
        <authorList>
            <person name="Xu Z."/>
            <person name="Zhang X.Y."/>
            <person name="Su H.N."/>
            <person name="Yu Z.C."/>
            <person name="Liu C."/>
            <person name="Li H."/>
            <person name="Chen X.L."/>
            <person name="Song X.Y."/>
            <person name="Xie B.B."/>
            <person name="Qin Q.L."/>
            <person name="Zhou B.C."/>
            <person name="Shi M."/>
            <person name="Huang Y."/>
            <person name="Zhang Y.Z."/>
        </authorList>
    </citation>
    <scope>NUCLEOTIDE SEQUENCE [LARGE SCALE GENOMIC DNA]</scope>
    <source>
        <strain evidence="7 8">SM1222</strain>
    </source>
</reference>
<dbReference type="PANTHER" id="PTHR43774:SF1">
    <property type="entry name" value="PEPTIDE METHIONINE SULFOXIDE REDUCTASE MSRA 2"/>
    <property type="match status" value="1"/>
</dbReference>
<evidence type="ECO:0000313" key="7">
    <source>
        <dbReference type="EMBL" id="ART81365.1"/>
    </source>
</evidence>
<sequence length="197" mass="22357">MKNPLAIMTIAASLVPLSFHAVADKATLAGGCFWCMESDFEQLEGVTDVISGFTGGDLKNPTYNGNHDGHYEAVEITYDPSKISYKALLDYYWVNIDPFDDQGQFCDKGSSYLSAIFVANSEERQIAEQTKRAVEKQFPNQKVVTPILASSIFYPIKGDEIYHQDFYKKSPLRYKVYRWNCGRDARLKEVWGDKVTH</sequence>
<evidence type="ECO:0000256" key="1">
    <source>
        <dbReference type="ARBA" id="ARBA00023002"/>
    </source>
</evidence>
<dbReference type="SUPFAM" id="SSF55068">
    <property type="entry name" value="Peptide methionine sulfoxide reductase"/>
    <property type="match status" value="1"/>
</dbReference>
<dbReference type="KEGG" id="opf:CBP31_00885"/>
<comment type="similarity">
    <text evidence="4">Belongs to the MsrA Met sulfoxide reductase family.</text>
</comment>
<keyword evidence="1 4" id="KW-0560">Oxidoreductase</keyword>
<dbReference type="RefSeq" id="WP_087034450.1">
    <property type="nucleotide sequence ID" value="NZ_CP021377.1"/>
</dbReference>
<gene>
    <name evidence="4" type="primary">msrA</name>
    <name evidence="7" type="ORF">CBP31_00885</name>
</gene>
<evidence type="ECO:0000256" key="2">
    <source>
        <dbReference type="ARBA" id="ARBA00047806"/>
    </source>
</evidence>
<dbReference type="Gene3D" id="3.30.1060.10">
    <property type="entry name" value="Peptide methionine sulphoxide reductase MsrA"/>
    <property type="match status" value="1"/>
</dbReference>
<dbReference type="AlphaFoldDB" id="A0A1Y0D2N5"/>
<dbReference type="Pfam" id="PF01625">
    <property type="entry name" value="PMSR"/>
    <property type="match status" value="1"/>
</dbReference>
<evidence type="ECO:0000259" key="6">
    <source>
        <dbReference type="Pfam" id="PF01625"/>
    </source>
</evidence>
<dbReference type="EMBL" id="CP021377">
    <property type="protein sequence ID" value="ART81365.1"/>
    <property type="molecule type" value="Genomic_DNA"/>
</dbReference>
<evidence type="ECO:0000256" key="5">
    <source>
        <dbReference type="SAM" id="SignalP"/>
    </source>
</evidence>
<keyword evidence="5" id="KW-0732">Signal</keyword>
<comment type="catalytic activity">
    <reaction evidence="2 4">
        <text>L-methionyl-[protein] + [thioredoxin]-disulfide + H2O = L-methionyl-(S)-S-oxide-[protein] + [thioredoxin]-dithiol</text>
        <dbReference type="Rhea" id="RHEA:14217"/>
        <dbReference type="Rhea" id="RHEA-COMP:10698"/>
        <dbReference type="Rhea" id="RHEA-COMP:10700"/>
        <dbReference type="Rhea" id="RHEA-COMP:12313"/>
        <dbReference type="Rhea" id="RHEA-COMP:12315"/>
        <dbReference type="ChEBI" id="CHEBI:15377"/>
        <dbReference type="ChEBI" id="CHEBI:16044"/>
        <dbReference type="ChEBI" id="CHEBI:29950"/>
        <dbReference type="ChEBI" id="CHEBI:44120"/>
        <dbReference type="ChEBI" id="CHEBI:50058"/>
        <dbReference type="EC" id="1.8.4.11"/>
    </reaction>
</comment>
<dbReference type="InterPro" id="IPR002569">
    <property type="entry name" value="Met_Sox_Rdtase_MsrA_dom"/>
</dbReference>
<comment type="catalytic activity">
    <reaction evidence="3 4">
        <text>[thioredoxin]-disulfide + L-methionine + H2O = L-methionine (S)-S-oxide + [thioredoxin]-dithiol</text>
        <dbReference type="Rhea" id="RHEA:19993"/>
        <dbReference type="Rhea" id="RHEA-COMP:10698"/>
        <dbReference type="Rhea" id="RHEA-COMP:10700"/>
        <dbReference type="ChEBI" id="CHEBI:15377"/>
        <dbReference type="ChEBI" id="CHEBI:29950"/>
        <dbReference type="ChEBI" id="CHEBI:50058"/>
        <dbReference type="ChEBI" id="CHEBI:57844"/>
        <dbReference type="ChEBI" id="CHEBI:58772"/>
        <dbReference type="EC" id="1.8.4.11"/>
    </reaction>
</comment>
<evidence type="ECO:0000256" key="3">
    <source>
        <dbReference type="ARBA" id="ARBA00048782"/>
    </source>
</evidence>
<evidence type="ECO:0000256" key="4">
    <source>
        <dbReference type="HAMAP-Rule" id="MF_01401"/>
    </source>
</evidence>
<feature type="signal peptide" evidence="5">
    <location>
        <begin position="1"/>
        <end position="21"/>
    </location>
</feature>
<protein>
    <recommendedName>
        <fullName evidence="4">Peptide methionine sulfoxide reductase MsrA</fullName>
        <shortName evidence="4">Protein-methionine-S-oxide reductase</shortName>
        <ecNumber evidence="4">1.8.4.11</ecNumber>
    </recommendedName>
    <alternativeName>
        <fullName evidence="4">Peptide-methionine (S)-S-oxide reductase</fullName>
        <shortName evidence="4">Peptide Met(O) reductase</shortName>
    </alternativeName>
</protein>
<accession>A0A1Y0D2N5</accession>
<feature type="chain" id="PRO_5010999564" description="Peptide methionine sulfoxide reductase MsrA" evidence="5">
    <location>
        <begin position="22"/>
        <end position="197"/>
    </location>
</feature>
<dbReference type="GO" id="GO:0008113">
    <property type="term" value="F:peptide-methionine (S)-S-oxide reductase activity"/>
    <property type="evidence" value="ECO:0007669"/>
    <property type="project" value="UniProtKB-UniRule"/>
</dbReference>
<dbReference type="EC" id="1.8.4.11" evidence="4"/>
<keyword evidence="8" id="KW-1185">Reference proteome</keyword>
<feature type="active site" evidence="4">
    <location>
        <position position="32"/>
    </location>
</feature>
<comment type="function">
    <text evidence="4">Has an important function as a repair enzyme for proteins that have been inactivated by oxidation. Catalyzes the reversible oxidation-reduction of methionine sulfoxide in proteins to methionine.</text>
</comment>
<dbReference type="InterPro" id="IPR036509">
    <property type="entry name" value="Met_Sox_Rdtase_MsrA_sf"/>
</dbReference>
<dbReference type="GO" id="GO:0033744">
    <property type="term" value="F:L-methionine:thioredoxin-disulfide S-oxidoreductase activity"/>
    <property type="evidence" value="ECO:0007669"/>
    <property type="project" value="RHEA"/>
</dbReference>
<proteinExistence type="inferred from homology"/>
<dbReference type="PANTHER" id="PTHR43774">
    <property type="entry name" value="PEPTIDE METHIONINE SULFOXIDE REDUCTASE"/>
    <property type="match status" value="1"/>
</dbReference>
<feature type="domain" description="Peptide methionine sulphoxide reductase MsrA" evidence="6">
    <location>
        <begin position="25"/>
        <end position="175"/>
    </location>
</feature>
<organism evidence="7 8">
    <name type="scientific">Oceanisphaera profunda</name>
    <dbReference type="NCBI Taxonomy" id="1416627"/>
    <lineage>
        <taxon>Bacteria</taxon>
        <taxon>Pseudomonadati</taxon>
        <taxon>Pseudomonadota</taxon>
        <taxon>Gammaproteobacteria</taxon>
        <taxon>Aeromonadales</taxon>
        <taxon>Aeromonadaceae</taxon>
        <taxon>Oceanisphaera</taxon>
    </lineage>
</organism>
<name>A0A1Y0D2N5_9GAMM</name>
<dbReference type="Proteomes" id="UP000243937">
    <property type="component" value="Chromosome"/>
</dbReference>
<dbReference type="NCBIfam" id="TIGR00401">
    <property type="entry name" value="msrA"/>
    <property type="match status" value="1"/>
</dbReference>
<evidence type="ECO:0000313" key="8">
    <source>
        <dbReference type="Proteomes" id="UP000243937"/>
    </source>
</evidence>